<dbReference type="PANTHER" id="PTHR42999">
    <property type="entry name" value="ANTIBIOTIC RESISTANCE PROTEIN MCBG"/>
    <property type="match status" value="1"/>
</dbReference>
<reference evidence="1 2" key="2">
    <citation type="submission" date="2008-10" db="EMBL/GenBank/DDBJ databases">
        <title>Draft genome sequence of Clostridium hiranonis (DSM 13275).</title>
        <authorList>
            <person name="Sudarsanam P."/>
            <person name="Ley R."/>
            <person name="Guruge J."/>
            <person name="Turnbaugh P.J."/>
            <person name="Mahowald M."/>
            <person name="Liep D."/>
            <person name="Gordon J."/>
        </authorList>
    </citation>
    <scope>NUCLEOTIDE SEQUENCE [LARGE SCALE GENOMIC DNA]</scope>
    <source>
        <strain evidence="1 2">DSM 13275</strain>
    </source>
</reference>
<dbReference type="STRING" id="500633.CLOHIR_01374"/>
<name>B6FZS0_PEPHT</name>
<gene>
    <name evidence="1" type="ORF">CLOHIR_01374</name>
</gene>
<dbReference type="OrthoDB" id="268207at2"/>
<proteinExistence type="predicted"/>
<dbReference type="SUPFAM" id="SSF141571">
    <property type="entry name" value="Pentapeptide repeat-like"/>
    <property type="match status" value="1"/>
</dbReference>
<evidence type="ECO:0000313" key="1">
    <source>
        <dbReference type="EMBL" id="EEA85014.1"/>
    </source>
</evidence>
<dbReference type="InterPro" id="IPR001646">
    <property type="entry name" value="5peptide_repeat"/>
</dbReference>
<dbReference type="EMBL" id="ABWP01000058">
    <property type="protein sequence ID" value="EEA85014.1"/>
    <property type="molecule type" value="Genomic_DNA"/>
</dbReference>
<reference evidence="1 2" key="1">
    <citation type="submission" date="2008-09" db="EMBL/GenBank/DDBJ databases">
        <authorList>
            <person name="Fulton L."/>
            <person name="Clifton S."/>
            <person name="Fulton B."/>
            <person name="Xu J."/>
            <person name="Minx P."/>
            <person name="Pepin K.H."/>
            <person name="Johnson M."/>
            <person name="Thiruvilangam P."/>
            <person name="Bhonagiri V."/>
            <person name="Nash W.E."/>
            <person name="Mardis E.R."/>
            <person name="Wilson R.K."/>
        </authorList>
    </citation>
    <scope>NUCLEOTIDE SEQUENCE [LARGE SCALE GENOMIC DNA]</scope>
    <source>
        <strain evidence="1 2">DSM 13275</strain>
    </source>
</reference>
<comment type="caution">
    <text evidence="1">The sequence shown here is derived from an EMBL/GenBank/DDBJ whole genome shotgun (WGS) entry which is preliminary data.</text>
</comment>
<accession>B6FZS0</accession>
<dbReference type="InterPro" id="IPR052949">
    <property type="entry name" value="PA_immunity-related"/>
</dbReference>
<protein>
    <submittedName>
        <fullName evidence="1">Pentapeptide repeat protein</fullName>
    </submittedName>
</protein>
<dbReference type="Proteomes" id="UP000003178">
    <property type="component" value="Unassembled WGS sequence"/>
</dbReference>
<sequence length="196" mass="22962">MIFNRDEYEYEELGNFEIESEEIENIKFIDCNFENCSISESLIHNCLFKDCKFVNCNIAGNKFELTVFKDCEFEKCNLIGINWKDITVERGYSNPFSKLKECYLKYSSFLKMDIKKFDFGGNIIHDSMFDESCLKECKFKGCDLTQTRFNICDIRNADFREAKGYLVDITNCKIKGAKFSFPEAMSLLDSLDIKIY</sequence>
<dbReference type="AlphaFoldDB" id="B6FZS0"/>
<dbReference type="Gene3D" id="2.160.20.80">
    <property type="entry name" value="E3 ubiquitin-protein ligase SopA"/>
    <property type="match status" value="1"/>
</dbReference>
<dbReference type="eggNOG" id="COG1357">
    <property type="taxonomic scope" value="Bacteria"/>
</dbReference>
<dbReference type="RefSeq" id="WP_006440295.1">
    <property type="nucleotide sequence ID" value="NZ_DS995356.1"/>
</dbReference>
<keyword evidence="2" id="KW-1185">Reference proteome</keyword>
<dbReference type="PANTHER" id="PTHR42999:SF1">
    <property type="entry name" value="PENTAPEPTIDE REPEAT-CONTAINING PROTEIN"/>
    <property type="match status" value="1"/>
</dbReference>
<evidence type="ECO:0000313" key="2">
    <source>
        <dbReference type="Proteomes" id="UP000003178"/>
    </source>
</evidence>
<dbReference type="HOGENOM" id="CLU_033401_5_3_9"/>
<dbReference type="Pfam" id="PF00805">
    <property type="entry name" value="Pentapeptide"/>
    <property type="match status" value="1"/>
</dbReference>
<dbReference type="Pfam" id="PF13599">
    <property type="entry name" value="Pentapeptide_4"/>
    <property type="match status" value="1"/>
</dbReference>
<organism evidence="1 2">
    <name type="scientific">Peptacetobacter hiranonis (strain DSM 13275 / JCM 10541 / KCTC 15199 / TO-931)</name>
    <name type="common">Clostridium hiranonis</name>
    <dbReference type="NCBI Taxonomy" id="500633"/>
    <lineage>
        <taxon>Bacteria</taxon>
        <taxon>Bacillati</taxon>
        <taxon>Bacillota</taxon>
        <taxon>Clostridia</taxon>
        <taxon>Peptostreptococcales</taxon>
        <taxon>Peptostreptococcaceae</taxon>
        <taxon>Peptacetobacter</taxon>
    </lineage>
</organism>